<evidence type="ECO:0000313" key="11">
    <source>
        <dbReference type="Proteomes" id="UP000288293"/>
    </source>
</evidence>
<evidence type="ECO:0000256" key="2">
    <source>
        <dbReference type="ARBA" id="ARBA00011322"/>
    </source>
</evidence>
<evidence type="ECO:0000256" key="3">
    <source>
        <dbReference type="ARBA" id="ARBA00013365"/>
    </source>
</evidence>
<evidence type="ECO:0000256" key="7">
    <source>
        <dbReference type="RuleBase" id="RU363069"/>
    </source>
</evidence>
<name>A0A432W1B0_9GAMM</name>
<dbReference type="InterPro" id="IPR004843">
    <property type="entry name" value="Calcineurin-like_PHP"/>
</dbReference>
<keyword evidence="6 7" id="KW-0269">Exonuclease</keyword>
<organism evidence="10 11">
    <name type="scientific">Aliidiomarina minuta</name>
    <dbReference type="NCBI Taxonomy" id="880057"/>
    <lineage>
        <taxon>Bacteria</taxon>
        <taxon>Pseudomonadati</taxon>
        <taxon>Pseudomonadota</taxon>
        <taxon>Gammaproteobacteria</taxon>
        <taxon>Alteromonadales</taxon>
        <taxon>Idiomarinaceae</taxon>
        <taxon>Aliidiomarina</taxon>
    </lineage>
</organism>
<dbReference type="InterPro" id="IPR029052">
    <property type="entry name" value="Metallo-depent_PP-like"/>
</dbReference>
<keyword evidence="7" id="KW-0233">DNA recombination</keyword>
<evidence type="ECO:0000256" key="1">
    <source>
        <dbReference type="ARBA" id="ARBA00010555"/>
    </source>
</evidence>
<accession>A0A432W1B0</accession>
<dbReference type="GO" id="GO:0006310">
    <property type="term" value="P:DNA recombination"/>
    <property type="evidence" value="ECO:0007669"/>
    <property type="project" value="UniProtKB-KW"/>
</dbReference>
<dbReference type="InterPro" id="IPR050535">
    <property type="entry name" value="DNA_Repair-Maintenance_Comp"/>
</dbReference>
<dbReference type="InterPro" id="IPR026843">
    <property type="entry name" value="SbcD_C"/>
</dbReference>
<dbReference type="CDD" id="cd00840">
    <property type="entry name" value="MPP_Mre11_N"/>
    <property type="match status" value="1"/>
</dbReference>
<proteinExistence type="inferred from homology"/>
<comment type="function">
    <text evidence="7">SbcCD cleaves DNA hairpin structures. These structures can inhibit DNA replication and are intermediates in certain DNA recombination reactions. The complex acts as a 3'-&gt;5' double strand exonuclease that can open hairpins. It also has a 5' single-strand endonuclease activity.</text>
</comment>
<protein>
    <recommendedName>
        <fullName evidence="3 7">Nuclease SbcCD subunit D</fullName>
    </recommendedName>
</protein>
<evidence type="ECO:0000259" key="8">
    <source>
        <dbReference type="Pfam" id="PF00149"/>
    </source>
</evidence>
<dbReference type="SUPFAM" id="SSF56300">
    <property type="entry name" value="Metallo-dependent phosphatases"/>
    <property type="match status" value="1"/>
</dbReference>
<sequence>MKLLHTSDWHLGRTLYGKKRHAEFAAFLSWLEQMLTEQEIDILLVAGDVFDTNTPGNRAQELYYQFLSRIALGPCRHVIIIGGNHDSPSFLDAPQHLLRSLNVHVIGAACDDPADEVITLKNKQGQPEAIICAVPYLRDRDLRISAVGESIEEKEQKLLQGIREHYAATGAHALECRGDSDVPIIGMGHLFTVDGKVEEGDGVRDLYVGSLGKVPASIFPDCYDYLALGHLHVPQRVAGKENMRFSGSPIAMGFGEAYQQKSLCLVEFDGCQCKVELLPIPLFQRLERVKGDLSNVSASLKKLAEAGQSVWVEVDYQGDASVSQLRERLQADIEDSQVEILRVRNAKARNKALRRDTAEETLDEMNVHEVFQRRLAASEVEEPQQLKLKDMYHQVVKAVQEADTREDS</sequence>
<comment type="similarity">
    <text evidence="1 7">Belongs to the SbcD family.</text>
</comment>
<dbReference type="PANTHER" id="PTHR30337">
    <property type="entry name" value="COMPONENT OF ATP-DEPENDENT DSDNA EXONUCLEASE"/>
    <property type="match status" value="1"/>
</dbReference>
<feature type="domain" description="Nuclease SbcCD subunit D C-terminal" evidence="9">
    <location>
        <begin position="283"/>
        <end position="377"/>
    </location>
</feature>
<gene>
    <name evidence="7" type="primary">sbcD</name>
    <name evidence="10" type="ORF">CWE09_13680</name>
</gene>
<evidence type="ECO:0000256" key="4">
    <source>
        <dbReference type="ARBA" id="ARBA00022722"/>
    </source>
</evidence>
<comment type="subunit">
    <text evidence="2 7">Heterodimer of SbcC and SbcD.</text>
</comment>
<evidence type="ECO:0000259" key="9">
    <source>
        <dbReference type="Pfam" id="PF12320"/>
    </source>
</evidence>
<dbReference type="GO" id="GO:0008408">
    <property type="term" value="F:3'-5' exonuclease activity"/>
    <property type="evidence" value="ECO:0007669"/>
    <property type="project" value="InterPro"/>
</dbReference>
<evidence type="ECO:0000313" key="10">
    <source>
        <dbReference type="EMBL" id="RUO22978.1"/>
    </source>
</evidence>
<dbReference type="GO" id="GO:0006260">
    <property type="term" value="P:DNA replication"/>
    <property type="evidence" value="ECO:0007669"/>
    <property type="project" value="UniProtKB-KW"/>
</dbReference>
<keyword evidence="11" id="KW-1185">Reference proteome</keyword>
<dbReference type="GO" id="GO:0004519">
    <property type="term" value="F:endonuclease activity"/>
    <property type="evidence" value="ECO:0007669"/>
    <property type="project" value="UniProtKB-KW"/>
</dbReference>
<dbReference type="OrthoDB" id="9773856at2"/>
<dbReference type="Proteomes" id="UP000288293">
    <property type="component" value="Unassembled WGS sequence"/>
</dbReference>
<keyword evidence="7" id="KW-0255">Endonuclease</keyword>
<dbReference type="NCBIfam" id="TIGR00619">
    <property type="entry name" value="sbcd"/>
    <property type="match status" value="1"/>
</dbReference>
<evidence type="ECO:0000256" key="6">
    <source>
        <dbReference type="ARBA" id="ARBA00022839"/>
    </source>
</evidence>
<dbReference type="PANTHER" id="PTHR30337:SF0">
    <property type="entry name" value="NUCLEASE SBCCD SUBUNIT D"/>
    <property type="match status" value="1"/>
</dbReference>
<comment type="caution">
    <text evidence="10">The sequence shown here is derived from an EMBL/GenBank/DDBJ whole genome shotgun (WGS) entry which is preliminary data.</text>
</comment>
<dbReference type="RefSeq" id="WP_126804619.1">
    <property type="nucleotide sequence ID" value="NZ_PIPL01000004.1"/>
</dbReference>
<dbReference type="Pfam" id="PF00149">
    <property type="entry name" value="Metallophos"/>
    <property type="match status" value="1"/>
</dbReference>
<reference evidence="10 11" key="1">
    <citation type="journal article" date="2011" name="Front. Microbiol.">
        <title>Genomic signatures of strain selection and enhancement in Bacillus atrophaeus var. globigii, a historical biowarfare simulant.</title>
        <authorList>
            <person name="Gibbons H.S."/>
            <person name="Broomall S.M."/>
            <person name="McNew L.A."/>
            <person name="Daligault H."/>
            <person name="Chapman C."/>
            <person name="Bruce D."/>
            <person name="Karavis M."/>
            <person name="Krepps M."/>
            <person name="McGregor P.A."/>
            <person name="Hong C."/>
            <person name="Park K.H."/>
            <person name="Akmal A."/>
            <person name="Feldman A."/>
            <person name="Lin J.S."/>
            <person name="Chang W.E."/>
            <person name="Higgs B.W."/>
            <person name="Demirev P."/>
            <person name="Lindquist J."/>
            <person name="Liem A."/>
            <person name="Fochler E."/>
            <person name="Read T.D."/>
            <person name="Tapia R."/>
            <person name="Johnson S."/>
            <person name="Bishop-Lilly K.A."/>
            <person name="Detter C."/>
            <person name="Han C."/>
            <person name="Sozhamannan S."/>
            <person name="Rosenzweig C.N."/>
            <person name="Skowronski E.W."/>
        </authorList>
    </citation>
    <scope>NUCLEOTIDE SEQUENCE [LARGE SCALE GENOMIC DNA]</scope>
    <source>
        <strain evidence="10 11">MLST1</strain>
    </source>
</reference>
<dbReference type="Gene3D" id="3.30.160.720">
    <property type="match status" value="1"/>
</dbReference>
<dbReference type="InterPro" id="IPR004593">
    <property type="entry name" value="SbcD"/>
</dbReference>
<keyword evidence="5 7" id="KW-0378">Hydrolase</keyword>
<dbReference type="EMBL" id="PIPL01000004">
    <property type="protein sequence ID" value="RUO22978.1"/>
    <property type="molecule type" value="Genomic_DNA"/>
</dbReference>
<dbReference type="InterPro" id="IPR041796">
    <property type="entry name" value="Mre11_N"/>
</dbReference>
<dbReference type="Pfam" id="PF12320">
    <property type="entry name" value="SbcD_C"/>
    <property type="match status" value="1"/>
</dbReference>
<dbReference type="AlphaFoldDB" id="A0A432W1B0"/>
<evidence type="ECO:0000256" key="5">
    <source>
        <dbReference type="ARBA" id="ARBA00022801"/>
    </source>
</evidence>
<keyword evidence="4 7" id="KW-0540">Nuclease</keyword>
<feature type="domain" description="Calcineurin-like phosphoesterase" evidence="8">
    <location>
        <begin position="1"/>
        <end position="103"/>
    </location>
</feature>
<dbReference type="Gene3D" id="3.60.21.10">
    <property type="match status" value="1"/>
</dbReference>
<keyword evidence="7" id="KW-0235">DNA replication</keyword>